<dbReference type="STRING" id="112248.SAMN05444392_10421"/>
<dbReference type="Proteomes" id="UP000184476">
    <property type="component" value="Unassembled WGS sequence"/>
</dbReference>
<dbReference type="InterPro" id="IPR025984">
    <property type="entry name" value="DCTPP"/>
</dbReference>
<sequence>MGQPERRMQFAKNVKMLDWLKTELLDQVSNLFKGLYHANQHLMIEAIASLLICIYVLGRRVGFTYREVDQVVTEKLRDHSREGHQLERWYGDLSTLEEYMNKR</sequence>
<reference evidence="2 3" key="1">
    <citation type="submission" date="2016-11" db="EMBL/GenBank/DDBJ databases">
        <authorList>
            <person name="Jaros S."/>
            <person name="Januszkiewicz K."/>
            <person name="Wedrychowicz H."/>
        </authorList>
    </citation>
    <scope>NUCLEOTIDE SEQUENCE [LARGE SCALE GENOMIC DNA]</scope>
    <source>
        <strain evidence="2 3">DSM 44666</strain>
    </source>
</reference>
<dbReference type="EMBL" id="FQVL01000004">
    <property type="protein sequence ID" value="SHE86005.1"/>
    <property type="molecule type" value="Genomic_DNA"/>
</dbReference>
<evidence type="ECO:0000313" key="3">
    <source>
        <dbReference type="Proteomes" id="UP000184476"/>
    </source>
</evidence>
<gene>
    <name evidence="2" type="ORF">SAMN05444392_10421</name>
</gene>
<dbReference type="GO" id="GO:0047429">
    <property type="term" value="F:nucleoside triphosphate diphosphatase activity"/>
    <property type="evidence" value="ECO:0007669"/>
    <property type="project" value="InterPro"/>
</dbReference>
<keyword evidence="1" id="KW-1133">Transmembrane helix</keyword>
<proteinExistence type="predicted"/>
<protein>
    <submittedName>
        <fullName evidence="2">MazG-like family protein</fullName>
    </submittedName>
</protein>
<keyword evidence="1" id="KW-0812">Transmembrane</keyword>
<dbReference type="AlphaFoldDB" id="A0A1M4WXS8"/>
<dbReference type="OrthoDB" id="2381770at2"/>
<accession>A0A1M4WXS8</accession>
<dbReference type="GO" id="GO:0009143">
    <property type="term" value="P:nucleoside triphosphate catabolic process"/>
    <property type="evidence" value="ECO:0007669"/>
    <property type="project" value="InterPro"/>
</dbReference>
<feature type="transmembrane region" description="Helical" evidence="1">
    <location>
        <begin position="38"/>
        <end position="57"/>
    </location>
</feature>
<keyword evidence="1" id="KW-0472">Membrane</keyword>
<dbReference type="Pfam" id="PF12643">
    <property type="entry name" value="MazG-like"/>
    <property type="match status" value="1"/>
</dbReference>
<name>A0A1M4WXS8_9BACL</name>
<organism evidence="2 3">
    <name type="scientific">Seinonella peptonophila</name>
    <dbReference type="NCBI Taxonomy" id="112248"/>
    <lineage>
        <taxon>Bacteria</taxon>
        <taxon>Bacillati</taxon>
        <taxon>Bacillota</taxon>
        <taxon>Bacilli</taxon>
        <taxon>Bacillales</taxon>
        <taxon>Thermoactinomycetaceae</taxon>
        <taxon>Seinonella</taxon>
    </lineage>
</organism>
<evidence type="ECO:0000313" key="2">
    <source>
        <dbReference type="EMBL" id="SHE86005.1"/>
    </source>
</evidence>
<dbReference type="RefSeq" id="WP_073154428.1">
    <property type="nucleotide sequence ID" value="NZ_FQVL01000004.1"/>
</dbReference>
<keyword evidence="3" id="KW-1185">Reference proteome</keyword>
<evidence type="ECO:0000256" key="1">
    <source>
        <dbReference type="SAM" id="Phobius"/>
    </source>
</evidence>